<proteinExistence type="predicted"/>
<keyword evidence="3" id="KW-0547">Nucleotide-binding</keyword>
<keyword evidence="12" id="KW-1185">Reference proteome</keyword>
<feature type="transmembrane region" description="Helical" evidence="8">
    <location>
        <begin position="53"/>
        <end position="76"/>
    </location>
</feature>
<dbReference type="SMART" id="SM00382">
    <property type="entry name" value="AAA"/>
    <property type="match status" value="1"/>
</dbReference>
<accession>A0ABN1H9D5</accession>
<feature type="transmembrane region" description="Helical" evidence="8">
    <location>
        <begin position="133"/>
        <end position="153"/>
    </location>
</feature>
<evidence type="ECO:0000259" key="10">
    <source>
        <dbReference type="PROSITE" id="PS50929"/>
    </source>
</evidence>
<dbReference type="Proteomes" id="UP001500957">
    <property type="component" value="Unassembled WGS sequence"/>
</dbReference>
<feature type="domain" description="ABC transporter" evidence="9">
    <location>
        <begin position="413"/>
        <end position="647"/>
    </location>
</feature>
<dbReference type="InterPro" id="IPR011527">
    <property type="entry name" value="ABC1_TM_dom"/>
</dbReference>
<dbReference type="Gene3D" id="3.40.50.300">
    <property type="entry name" value="P-loop containing nucleotide triphosphate hydrolases"/>
    <property type="match status" value="1"/>
</dbReference>
<organism evidence="11 12">
    <name type="scientific">Sporichthya brevicatena</name>
    <dbReference type="NCBI Taxonomy" id="171442"/>
    <lineage>
        <taxon>Bacteria</taxon>
        <taxon>Bacillati</taxon>
        <taxon>Actinomycetota</taxon>
        <taxon>Actinomycetes</taxon>
        <taxon>Sporichthyales</taxon>
        <taxon>Sporichthyaceae</taxon>
        <taxon>Sporichthya</taxon>
    </lineage>
</organism>
<dbReference type="Pfam" id="PF00664">
    <property type="entry name" value="ABC_membrane"/>
    <property type="match status" value="1"/>
</dbReference>
<evidence type="ECO:0000256" key="2">
    <source>
        <dbReference type="ARBA" id="ARBA00022692"/>
    </source>
</evidence>
<keyword evidence="6 8" id="KW-0472">Membrane</keyword>
<dbReference type="PANTHER" id="PTHR43394:SF1">
    <property type="entry name" value="ATP-BINDING CASSETTE SUB-FAMILY B MEMBER 10, MITOCHONDRIAL"/>
    <property type="match status" value="1"/>
</dbReference>
<dbReference type="InterPro" id="IPR017871">
    <property type="entry name" value="ABC_transporter-like_CS"/>
</dbReference>
<dbReference type="InterPro" id="IPR027417">
    <property type="entry name" value="P-loop_NTPase"/>
</dbReference>
<comment type="subcellular location">
    <subcellularLocation>
        <location evidence="1">Cell membrane</location>
        <topology evidence="1">Multi-pass membrane protein</topology>
    </subcellularLocation>
</comment>
<keyword evidence="4 11" id="KW-0067">ATP-binding</keyword>
<dbReference type="PROSITE" id="PS00211">
    <property type="entry name" value="ABC_TRANSPORTER_1"/>
    <property type="match status" value="1"/>
</dbReference>
<dbReference type="InterPro" id="IPR036640">
    <property type="entry name" value="ABC1_TM_sf"/>
</dbReference>
<dbReference type="InterPro" id="IPR003593">
    <property type="entry name" value="AAA+_ATPase"/>
</dbReference>
<evidence type="ECO:0000259" key="9">
    <source>
        <dbReference type="PROSITE" id="PS50893"/>
    </source>
</evidence>
<name>A0ABN1H9D5_9ACTN</name>
<evidence type="ECO:0000256" key="5">
    <source>
        <dbReference type="ARBA" id="ARBA00022989"/>
    </source>
</evidence>
<dbReference type="EMBL" id="BAAAHE010000045">
    <property type="protein sequence ID" value="GAA0633730.1"/>
    <property type="molecule type" value="Genomic_DNA"/>
</dbReference>
<reference evidence="11 12" key="1">
    <citation type="journal article" date="2019" name="Int. J. Syst. Evol. Microbiol.">
        <title>The Global Catalogue of Microorganisms (GCM) 10K type strain sequencing project: providing services to taxonomists for standard genome sequencing and annotation.</title>
        <authorList>
            <consortium name="The Broad Institute Genomics Platform"/>
            <consortium name="The Broad Institute Genome Sequencing Center for Infectious Disease"/>
            <person name="Wu L."/>
            <person name="Ma J."/>
        </authorList>
    </citation>
    <scope>NUCLEOTIDE SEQUENCE [LARGE SCALE GENOMIC DNA]</scope>
    <source>
        <strain evidence="11 12">JCM 10671</strain>
    </source>
</reference>
<evidence type="ECO:0000256" key="1">
    <source>
        <dbReference type="ARBA" id="ARBA00004651"/>
    </source>
</evidence>
<gene>
    <name evidence="11" type="ORF">GCM10009547_42130</name>
</gene>
<dbReference type="Gene3D" id="1.20.1560.10">
    <property type="entry name" value="ABC transporter type 1, transmembrane domain"/>
    <property type="match status" value="1"/>
</dbReference>
<dbReference type="InterPro" id="IPR039421">
    <property type="entry name" value="Type_1_exporter"/>
</dbReference>
<evidence type="ECO:0000256" key="7">
    <source>
        <dbReference type="SAM" id="MobiDB-lite"/>
    </source>
</evidence>
<dbReference type="RefSeq" id="WP_344608498.1">
    <property type="nucleotide sequence ID" value="NZ_BAAAHE010000045.1"/>
</dbReference>
<dbReference type="PANTHER" id="PTHR43394">
    <property type="entry name" value="ATP-DEPENDENT PERMEASE MDL1, MITOCHONDRIAL"/>
    <property type="match status" value="1"/>
</dbReference>
<protein>
    <submittedName>
        <fullName evidence="11">ABC transporter ATP-binding protein</fullName>
    </submittedName>
</protein>
<dbReference type="CDD" id="cd03254">
    <property type="entry name" value="ABCC_Glucan_exporter_like"/>
    <property type="match status" value="1"/>
</dbReference>
<dbReference type="SUPFAM" id="SSF90123">
    <property type="entry name" value="ABC transporter transmembrane region"/>
    <property type="match status" value="1"/>
</dbReference>
<evidence type="ECO:0000313" key="11">
    <source>
        <dbReference type="EMBL" id="GAA0633730.1"/>
    </source>
</evidence>
<dbReference type="InterPro" id="IPR003439">
    <property type="entry name" value="ABC_transporter-like_ATP-bd"/>
</dbReference>
<evidence type="ECO:0000313" key="12">
    <source>
        <dbReference type="Proteomes" id="UP001500957"/>
    </source>
</evidence>
<keyword evidence="2 8" id="KW-0812">Transmembrane</keyword>
<comment type="caution">
    <text evidence="11">The sequence shown here is derived from an EMBL/GenBank/DDBJ whole genome shotgun (WGS) entry which is preliminary data.</text>
</comment>
<feature type="transmembrane region" description="Helical" evidence="8">
    <location>
        <begin position="215"/>
        <end position="242"/>
    </location>
</feature>
<sequence length="657" mass="70719">MTAPARGPAPPGARPVGGGPQATAMLLAMPTEKSLHFKASSLRLLRLMRPERLLVVIAVLCGLLSVTLSVLGPYLLGKATDVIVGGVVTRDLPPNLTNDQVIAELEQSGRSELADLVRNVDATPGEGVDFTRLGHVLLIAFAVYAFGAMFSLVQGRLAATVVQRLVYRLRQDAQAKLDRLPLRYFDTHPRGEILSRTTNDLDNIAQTLQQSLSQLLTALITILGVLAMMFWISPLLAVIVLISVPLSIRITKAIGKRSQPQFVKQWSTTGRLNAHVEEMYTGHALVRAFGRGPESAEIFDRHNDELYASSFRAQFISGIIGPTMQLVGNLTYVVVAVVGGLRVASGSLSLGEVQAFIQYTRQFSMPVTQAASMANLLQSGIASAERVFDLLDAEEQSPEPAPVPREGRIRGAVEFENVSFRYEADRPLIENLSLSVPAGATVAIVGPTGAGKTTLVNLLLRFYDLDAGRITIDGVDVATMPRPQVRADIGMVLQDTWLFGGTVADNIAYGRPGVGRAEVVAAARATHVDHLVRTLPDGYDTVLDAAGSDLSAGERQLVTIARAFLADPPILVLDEATSFVDTRTELLIQRGTSTLAQGRTCFVIAHRLSTIRDADVILVLEDGRIVEQGNHKSLLAANGPYARLYNAQFSAAIAETD</sequence>
<dbReference type="PROSITE" id="PS50893">
    <property type="entry name" value="ABC_TRANSPORTER_2"/>
    <property type="match status" value="1"/>
</dbReference>
<dbReference type="Pfam" id="PF00005">
    <property type="entry name" value="ABC_tran"/>
    <property type="match status" value="1"/>
</dbReference>
<evidence type="ECO:0000256" key="6">
    <source>
        <dbReference type="ARBA" id="ARBA00023136"/>
    </source>
</evidence>
<dbReference type="GO" id="GO:0005524">
    <property type="term" value="F:ATP binding"/>
    <property type="evidence" value="ECO:0007669"/>
    <property type="project" value="UniProtKB-KW"/>
</dbReference>
<dbReference type="SUPFAM" id="SSF52540">
    <property type="entry name" value="P-loop containing nucleoside triphosphate hydrolases"/>
    <property type="match status" value="1"/>
</dbReference>
<evidence type="ECO:0000256" key="8">
    <source>
        <dbReference type="SAM" id="Phobius"/>
    </source>
</evidence>
<feature type="domain" description="ABC transmembrane type-1" evidence="10">
    <location>
        <begin position="56"/>
        <end position="379"/>
    </location>
</feature>
<feature type="region of interest" description="Disordered" evidence="7">
    <location>
        <begin position="1"/>
        <end position="20"/>
    </location>
</feature>
<evidence type="ECO:0000256" key="3">
    <source>
        <dbReference type="ARBA" id="ARBA00022741"/>
    </source>
</evidence>
<dbReference type="CDD" id="cd18547">
    <property type="entry name" value="ABC_6TM_Tm288_like"/>
    <property type="match status" value="1"/>
</dbReference>
<evidence type="ECO:0000256" key="4">
    <source>
        <dbReference type="ARBA" id="ARBA00022840"/>
    </source>
</evidence>
<dbReference type="PROSITE" id="PS50929">
    <property type="entry name" value="ABC_TM1F"/>
    <property type="match status" value="1"/>
</dbReference>
<keyword evidence="5 8" id="KW-1133">Transmembrane helix</keyword>